<dbReference type="EMBL" id="JABMIG020000065">
    <property type="protein sequence ID" value="KAL3796128.1"/>
    <property type="molecule type" value="Genomic_DNA"/>
</dbReference>
<dbReference type="Proteomes" id="UP001516023">
    <property type="component" value="Unassembled WGS sequence"/>
</dbReference>
<evidence type="ECO:0000256" key="1">
    <source>
        <dbReference type="SAM" id="SignalP"/>
    </source>
</evidence>
<accession>A0ABD3Q788</accession>
<dbReference type="AlphaFoldDB" id="A0ABD3Q788"/>
<proteinExistence type="predicted"/>
<protein>
    <submittedName>
        <fullName evidence="2">Uncharacterized protein</fullName>
    </submittedName>
</protein>
<feature type="signal peptide" evidence="1">
    <location>
        <begin position="1"/>
        <end position="27"/>
    </location>
</feature>
<organism evidence="2 3">
    <name type="scientific">Cyclotella cryptica</name>
    <dbReference type="NCBI Taxonomy" id="29204"/>
    <lineage>
        <taxon>Eukaryota</taxon>
        <taxon>Sar</taxon>
        <taxon>Stramenopiles</taxon>
        <taxon>Ochrophyta</taxon>
        <taxon>Bacillariophyta</taxon>
        <taxon>Coscinodiscophyceae</taxon>
        <taxon>Thalassiosirophycidae</taxon>
        <taxon>Stephanodiscales</taxon>
        <taxon>Stephanodiscaceae</taxon>
        <taxon>Cyclotella</taxon>
    </lineage>
</organism>
<evidence type="ECO:0000313" key="2">
    <source>
        <dbReference type="EMBL" id="KAL3796128.1"/>
    </source>
</evidence>
<gene>
    <name evidence="2" type="ORF">HJC23_000631</name>
</gene>
<reference evidence="2 3" key="1">
    <citation type="journal article" date="2020" name="G3 (Bethesda)">
        <title>Improved Reference Genome for Cyclotella cryptica CCMP332, a Model for Cell Wall Morphogenesis, Salinity Adaptation, and Lipid Production in Diatoms (Bacillariophyta).</title>
        <authorList>
            <person name="Roberts W.R."/>
            <person name="Downey K.M."/>
            <person name="Ruck E.C."/>
            <person name="Traller J.C."/>
            <person name="Alverson A.J."/>
        </authorList>
    </citation>
    <scope>NUCLEOTIDE SEQUENCE [LARGE SCALE GENOMIC DNA]</scope>
    <source>
        <strain evidence="2 3">CCMP332</strain>
    </source>
</reference>
<keyword evidence="1" id="KW-0732">Signal</keyword>
<comment type="caution">
    <text evidence="2">The sequence shown here is derived from an EMBL/GenBank/DDBJ whole genome shotgun (WGS) entry which is preliminary data.</text>
</comment>
<name>A0ABD3Q788_9STRA</name>
<feature type="chain" id="PRO_5044775665" evidence="1">
    <location>
        <begin position="28"/>
        <end position="202"/>
    </location>
</feature>
<keyword evidence="3" id="KW-1185">Reference proteome</keyword>
<evidence type="ECO:0000313" key="3">
    <source>
        <dbReference type="Proteomes" id="UP001516023"/>
    </source>
</evidence>
<sequence>MIWPSLDSESLLYLITSLALSVTSTRSEMTDAKSGICKQVCDVTREKSNTPDDEGLNDFIELVDPQCTICYAHVGYQVNLTKGIVCGICNTFSVCHSCHNEDTDFLMKSHCAKGAGRKPSQCSTYLSKVRSGDLIMKQLPSFFIIFNKKILGEGAERTVHKTVHWAADGCKRVTVHRPFQKMTMATNRRVPPQFYDNAKYFR</sequence>